<evidence type="ECO:0000313" key="2">
    <source>
        <dbReference type="Proteomes" id="UP000013085"/>
    </source>
</evidence>
<dbReference type="GeneID" id="23111876"/>
<dbReference type="RefSeq" id="WP_002567200.1">
    <property type="nucleotide sequence ID" value="NZ_KB851018.1"/>
</dbReference>
<reference evidence="1 2" key="1">
    <citation type="submission" date="2013-01" db="EMBL/GenBank/DDBJ databases">
        <title>The Genome Sequence of Clostridium clostridioforme 90A8.</title>
        <authorList>
            <consortium name="The Broad Institute Genome Sequencing Platform"/>
            <person name="Earl A."/>
            <person name="Ward D."/>
            <person name="Feldgarden M."/>
            <person name="Gevers D."/>
            <person name="Courvalin P."/>
            <person name="Lambert T."/>
            <person name="Walker B."/>
            <person name="Young S.K."/>
            <person name="Zeng Q."/>
            <person name="Gargeya S."/>
            <person name="Fitzgerald M."/>
            <person name="Haas B."/>
            <person name="Abouelleil A."/>
            <person name="Alvarado L."/>
            <person name="Arachchi H.M."/>
            <person name="Berlin A.M."/>
            <person name="Chapman S.B."/>
            <person name="Dewar J."/>
            <person name="Goldberg J."/>
            <person name="Griggs A."/>
            <person name="Gujja S."/>
            <person name="Hansen M."/>
            <person name="Howarth C."/>
            <person name="Imamovic A."/>
            <person name="Larimer J."/>
            <person name="McCowan C."/>
            <person name="Murphy C."/>
            <person name="Neiman D."/>
            <person name="Pearson M."/>
            <person name="Priest M."/>
            <person name="Roberts A."/>
            <person name="Saif S."/>
            <person name="Shea T."/>
            <person name="Sisk P."/>
            <person name="Sykes S."/>
            <person name="Wortman J."/>
            <person name="Nusbaum C."/>
            <person name="Birren B."/>
        </authorList>
    </citation>
    <scope>NUCLEOTIDE SEQUENCE [LARGE SCALE GENOMIC DNA]</scope>
    <source>
        <strain evidence="1 2">90A8</strain>
    </source>
</reference>
<organism evidence="1 2">
    <name type="scientific">[Clostridium] clostridioforme 90A8</name>
    <dbReference type="NCBI Taxonomy" id="999408"/>
    <lineage>
        <taxon>Bacteria</taxon>
        <taxon>Bacillati</taxon>
        <taxon>Bacillota</taxon>
        <taxon>Clostridia</taxon>
        <taxon>Lachnospirales</taxon>
        <taxon>Lachnospiraceae</taxon>
        <taxon>Enterocloster</taxon>
    </lineage>
</organism>
<dbReference type="PATRIC" id="fig|999408.3.peg.2008"/>
<sequence>MPVIEELICIEQDGTISFGNYKLGQKAKKSDFEYQGDMYKVKTYNEITKLERNDMFVYESVPGTAAEHFKVTDEDVEFAVEGSRDAQITIQLENDTDYEVYVDGAAVGSMKTNMSGKLSVSVELEEGVSVQVKAVKRA</sequence>
<gene>
    <name evidence="1" type="ORF">HMPREF1090_01863</name>
</gene>
<evidence type="ECO:0008006" key="3">
    <source>
        <dbReference type="Google" id="ProtNLM"/>
    </source>
</evidence>
<evidence type="ECO:0000313" key="1">
    <source>
        <dbReference type="EMBL" id="ENZ17562.1"/>
    </source>
</evidence>
<proteinExistence type="predicted"/>
<dbReference type="Proteomes" id="UP000013085">
    <property type="component" value="Unassembled WGS sequence"/>
</dbReference>
<comment type="caution">
    <text evidence="1">The sequence shown here is derived from an EMBL/GenBank/DDBJ whole genome shotgun (WGS) entry which is preliminary data.</text>
</comment>
<protein>
    <recommendedName>
        <fullName evidence="3">Endosialidase</fullName>
    </recommendedName>
</protein>
<dbReference type="AlphaFoldDB" id="A0A0E2HRA7"/>
<dbReference type="EMBL" id="AGYR01000014">
    <property type="protein sequence ID" value="ENZ17562.1"/>
    <property type="molecule type" value="Genomic_DNA"/>
</dbReference>
<accession>A0A0E2HRA7</accession>
<name>A0A0E2HRA7_9FIRM</name>
<dbReference type="HOGENOM" id="CLU_154495_0_0_9"/>